<keyword evidence="3" id="KW-1185">Reference proteome</keyword>
<accession>A0A4R1XDV2</accession>
<dbReference type="Pfam" id="PF13539">
    <property type="entry name" value="Peptidase_M15_4"/>
    <property type="match status" value="1"/>
</dbReference>
<dbReference type="Proteomes" id="UP000294963">
    <property type="component" value="Unassembled WGS sequence"/>
</dbReference>
<dbReference type="InterPro" id="IPR039561">
    <property type="entry name" value="Peptidase_M15C"/>
</dbReference>
<comment type="caution">
    <text evidence="2">The sequence shown here is derived from an EMBL/GenBank/DDBJ whole genome shotgun (WGS) entry which is preliminary data.</text>
</comment>
<dbReference type="GO" id="GO:0008233">
    <property type="term" value="F:peptidase activity"/>
    <property type="evidence" value="ECO:0007669"/>
    <property type="project" value="InterPro"/>
</dbReference>
<dbReference type="InterPro" id="IPR009045">
    <property type="entry name" value="Zn_M74/Hedgehog-like"/>
</dbReference>
<evidence type="ECO:0000313" key="3">
    <source>
        <dbReference type="Proteomes" id="UP000294963"/>
    </source>
</evidence>
<dbReference type="SUPFAM" id="SSF55166">
    <property type="entry name" value="Hedgehog/DD-peptidase"/>
    <property type="match status" value="1"/>
</dbReference>
<sequence>MRFFILSNTQKSKYVLSKLSLGRLEGANPNLVKVVKRAIELTTQDFLVVESIRSKEQMMINYGKGRTAAQLAKFGIAASYAQPKLSKVTWLNNPFASNHASGKAVDLVPYPVDWNDLNKFRAIAVAMKQAAAELRVPLAWGGDWKSSKDYPHFELA</sequence>
<gene>
    <name evidence="2" type="ORF">EC844_12638</name>
</gene>
<proteinExistence type="predicted"/>
<evidence type="ECO:0000259" key="1">
    <source>
        <dbReference type="Pfam" id="PF13539"/>
    </source>
</evidence>
<protein>
    <submittedName>
        <fullName evidence="2">Peptidoglycan L-alanyl-D-glutamate endopeptidase CwlK</fullName>
    </submittedName>
</protein>
<evidence type="ECO:0000313" key="2">
    <source>
        <dbReference type="EMBL" id="TCM61884.1"/>
    </source>
</evidence>
<dbReference type="OrthoDB" id="8479979at2"/>
<feature type="domain" description="Peptidase M15C" evidence="1">
    <location>
        <begin position="96"/>
        <end position="155"/>
    </location>
</feature>
<dbReference type="AlphaFoldDB" id="A0A4R1XDV2"/>
<dbReference type="EMBL" id="SLVJ01000026">
    <property type="protein sequence ID" value="TCM61884.1"/>
    <property type="molecule type" value="Genomic_DNA"/>
</dbReference>
<organism evidence="2 3">
    <name type="scientific">Acinetobacter calcoaceticus</name>
    <dbReference type="NCBI Taxonomy" id="471"/>
    <lineage>
        <taxon>Bacteria</taxon>
        <taxon>Pseudomonadati</taxon>
        <taxon>Pseudomonadota</taxon>
        <taxon>Gammaproteobacteria</taxon>
        <taxon>Moraxellales</taxon>
        <taxon>Moraxellaceae</taxon>
        <taxon>Acinetobacter</taxon>
        <taxon>Acinetobacter calcoaceticus/baumannii complex</taxon>
    </lineage>
</organism>
<dbReference type="Gene3D" id="3.30.1380.10">
    <property type="match status" value="1"/>
</dbReference>
<name>A0A4R1XDV2_ACICA</name>
<dbReference type="CDD" id="cd14845">
    <property type="entry name" value="L-Ala-D-Glu_peptidase_like"/>
    <property type="match status" value="1"/>
</dbReference>
<reference evidence="2 3" key="1">
    <citation type="submission" date="2019-03" db="EMBL/GenBank/DDBJ databases">
        <title>Genomic analyses of the natural microbiome of Caenorhabditis elegans.</title>
        <authorList>
            <person name="Samuel B."/>
        </authorList>
    </citation>
    <scope>NUCLEOTIDE SEQUENCE [LARGE SCALE GENOMIC DNA]</scope>
    <source>
        <strain evidence="2 3">JUb89</strain>
    </source>
</reference>